<evidence type="ECO:0000313" key="1">
    <source>
        <dbReference type="EMBL" id="KFI19314.1"/>
    </source>
</evidence>
<dbReference type="EMBL" id="JPGN01000055">
    <property type="protein sequence ID" value="KFI19314.1"/>
    <property type="molecule type" value="Genomic_DNA"/>
</dbReference>
<dbReference type="InterPro" id="IPR052736">
    <property type="entry name" value="Stf3_sulfotransferase"/>
</dbReference>
<dbReference type="PANTHER" id="PTHR36451:SF1">
    <property type="entry name" value="OMEGA-HYDROXY-BETA-DIHYDROMENAQUINONE-9 SULFOTRANSFERASE STF3"/>
    <property type="match status" value="1"/>
</dbReference>
<accession>A0A0E2Z1D0</accession>
<dbReference type="PANTHER" id="PTHR36451">
    <property type="entry name" value="PAPS-DEPENDENT SULFOTRANSFERASE STF3"/>
    <property type="match status" value="1"/>
</dbReference>
<dbReference type="GO" id="GO:0016740">
    <property type="term" value="F:transferase activity"/>
    <property type="evidence" value="ECO:0007669"/>
    <property type="project" value="UniProtKB-KW"/>
</dbReference>
<comment type="caution">
    <text evidence="1">The sequence shown here is derived from an EMBL/GenBank/DDBJ whole genome shotgun (WGS) entry which is preliminary data.</text>
</comment>
<dbReference type="SUPFAM" id="SSF52540">
    <property type="entry name" value="P-loop containing nucleoside triphosphate hydrolases"/>
    <property type="match status" value="1"/>
</dbReference>
<dbReference type="HOGENOM" id="CLU_051167_0_0_6"/>
<protein>
    <submittedName>
        <fullName evidence="1">Sulfotransferase</fullName>
    </submittedName>
</protein>
<gene>
    <name evidence="1" type="ORF">IB75_09190</name>
</gene>
<keyword evidence="1" id="KW-0808">Transferase</keyword>
<dbReference type="InterPro" id="IPR027417">
    <property type="entry name" value="P-loop_NTPase"/>
</dbReference>
<name>A0A0E2Z1D0_9GAMM</name>
<reference evidence="1 2" key="1">
    <citation type="submission" date="2014-07" db="EMBL/GenBank/DDBJ databases">
        <title>Comparative analysis of Nitrosococcus oceani genome inventories of strains from Pacific and Atlantic gyres.</title>
        <authorList>
            <person name="Lim C.K."/>
            <person name="Wang L."/>
            <person name="Sayavedra-Soto L.A."/>
            <person name="Klotz M.G."/>
        </authorList>
    </citation>
    <scope>NUCLEOTIDE SEQUENCE [LARGE SCALE GENOMIC DNA]</scope>
    <source>
        <strain evidence="1 2">C-27</strain>
    </source>
</reference>
<dbReference type="AlphaFoldDB" id="A0A0E2Z1D0"/>
<sequence>MRHLPRVLGLGLGILAREPVSWIAAARYHRRVERQEIAPDPLFIVGHWRSGTTHLQNLLNCDPQFSCVTLLQAGMPREYLLLSEGVKRWLGRLLPSTRLMDNVSIAADVPWEEELALAAASRYSFYHVSFFPRSMERIFDEAVMFDSVPQAAIRKWWTGYLRFLQMVQYDQPGRRLLLKNPANTARIRLLKKRFPKAQFIHIHRNPYKVFVSSVHLYLQAQNAWGLQSTDRQRVVAHVLASYPQLMRAYFEQREVLAETDLAEVSFASLQKAPLETLESIYCRLDLTGFEEAVPRFRAYLERQKGYRKNRLELTESERAAVATCWRDIFTGLGYEM</sequence>
<organism evidence="1 2">
    <name type="scientific">Nitrosococcus oceani C-27</name>
    <dbReference type="NCBI Taxonomy" id="314279"/>
    <lineage>
        <taxon>Bacteria</taxon>
        <taxon>Pseudomonadati</taxon>
        <taxon>Pseudomonadota</taxon>
        <taxon>Gammaproteobacteria</taxon>
        <taxon>Chromatiales</taxon>
        <taxon>Chromatiaceae</taxon>
        <taxon>Nitrosococcus</taxon>
    </lineage>
</organism>
<evidence type="ECO:0000313" key="2">
    <source>
        <dbReference type="Proteomes" id="UP000028839"/>
    </source>
</evidence>
<proteinExistence type="predicted"/>
<dbReference type="Pfam" id="PF13469">
    <property type="entry name" value="Sulfotransfer_3"/>
    <property type="match status" value="1"/>
</dbReference>
<dbReference type="Gene3D" id="3.40.50.300">
    <property type="entry name" value="P-loop containing nucleotide triphosphate hydrolases"/>
    <property type="match status" value="1"/>
</dbReference>
<dbReference type="Proteomes" id="UP000028839">
    <property type="component" value="Unassembled WGS sequence"/>
</dbReference>
<dbReference type="OrthoDB" id="9777890at2"/>